<dbReference type="Proteomes" id="UP000287224">
    <property type="component" value="Unassembled WGS sequence"/>
</dbReference>
<keyword evidence="6 7" id="KW-0472">Membrane</keyword>
<evidence type="ECO:0000256" key="3">
    <source>
        <dbReference type="ARBA" id="ARBA00022475"/>
    </source>
</evidence>
<dbReference type="PANTHER" id="PTHR30193">
    <property type="entry name" value="ABC TRANSPORTER PERMEASE PROTEIN"/>
    <property type="match status" value="1"/>
</dbReference>
<feature type="transmembrane region" description="Helical" evidence="7">
    <location>
        <begin position="152"/>
        <end position="172"/>
    </location>
</feature>
<dbReference type="GO" id="GO:0005886">
    <property type="term" value="C:plasma membrane"/>
    <property type="evidence" value="ECO:0007669"/>
    <property type="project" value="UniProtKB-SubCell"/>
</dbReference>
<dbReference type="PANTHER" id="PTHR30193:SF37">
    <property type="entry name" value="INNER MEMBRANE ABC TRANSPORTER PERMEASE PROTEIN YCJO"/>
    <property type="match status" value="1"/>
</dbReference>
<protein>
    <submittedName>
        <fullName evidence="9">Sugar ABC transporter permease</fullName>
    </submittedName>
</protein>
<evidence type="ECO:0000256" key="4">
    <source>
        <dbReference type="ARBA" id="ARBA00022692"/>
    </source>
</evidence>
<accession>A0A401ZM67</accession>
<evidence type="ECO:0000313" key="10">
    <source>
        <dbReference type="Proteomes" id="UP000287224"/>
    </source>
</evidence>
<feature type="domain" description="ABC transmembrane type-1" evidence="8">
    <location>
        <begin position="11"/>
        <end position="225"/>
    </location>
</feature>
<dbReference type="InterPro" id="IPR051393">
    <property type="entry name" value="ABC_transporter_permease"/>
</dbReference>
<keyword evidence="2 7" id="KW-0813">Transport</keyword>
<name>A0A401ZM67_9CHLR</name>
<keyword evidence="4 7" id="KW-0812">Transmembrane</keyword>
<comment type="similarity">
    <text evidence="7">Belongs to the binding-protein-dependent transport system permease family.</text>
</comment>
<keyword evidence="10" id="KW-1185">Reference proteome</keyword>
<evidence type="ECO:0000256" key="2">
    <source>
        <dbReference type="ARBA" id="ARBA00022448"/>
    </source>
</evidence>
<dbReference type="Pfam" id="PF00528">
    <property type="entry name" value="BPD_transp_1"/>
    <property type="match status" value="1"/>
</dbReference>
<evidence type="ECO:0000256" key="6">
    <source>
        <dbReference type="ARBA" id="ARBA00023136"/>
    </source>
</evidence>
<organism evidence="9 10">
    <name type="scientific">Dictyobacter aurantiacus</name>
    <dbReference type="NCBI Taxonomy" id="1936993"/>
    <lineage>
        <taxon>Bacteria</taxon>
        <taxon>Bacillati</taxon>
        <taxon>Chloroflexota</taxon>
        <taxon>Ktedonobacteria</taxon>
        <taxon>Ktedonobacterales</taxon>
        <taxon>Dictyobacteraceae</taxon>
        <taxon>Dictyobacter</taxon>
    </lineage>
</organism>
<dbReference type="GO" id="GO:0055085">
    <property type="term" value="P:transmembrane transport"/>
    <property type="evidence" value="ECO:0007669"/>
    <property type="project" value="InterPro"/>
</dbReference>
<comment type="subcellular location">
    <subcellularLocation>
        <location evidence="1 7">Cell membrane</location>
        <topology evidence="1 7">Multi-pass membrane protein</topology>
    </subcellularLocation>
</comment>
<proteinExistence type="inferred from homology"/>
<evidence type="ECO:0000256" key="5">
    <source>
        <dbReference type="ARBA" id="ARBA00022989"/>
    </source>
</evidence>
<dbReference type="AlphaFoldDB" id="A0A401ZM67"/>
<sequence>MLSDTQFWQSLLFTTKYTLVVTPLIMVVAFCLALLVKQRVPGVGIFRTAFFIPVVVGLSISSILWTQMFNDQVGIFDAILQALHIIHDPIIWLANPTSAILSVGVMVVWKTVGASMLFFLVGLNAISNDYYDAAHTDGAGWWARLFYITFPLLRRTFALALILSVIGSYLAFDQFYIMTHGGPQNQTITTVYWIYNTSFTYFKMGYGASLSMVLLAILVILSVLQLYLLRDDTKY</sequence>
<evidence type="ECO:0000256" key="1">
    <source>
        <dbReference type="ARBA" id="ARBA00004651"/>
    </source>
</evidence>
<keyword evidence="5 7" id="KW-1133">Transmembrane helix</keyword>
<dbReference type="EMBL" id="BIFQ01000002">
    <property type="protein sequence ID" value="GCE07866.1"/>
    <property type="molecule type" value="Genomic_DNA"/>
</dbReference>
<reference evidence="10" key="1">
    <citation type="submission" date="2018-12" db="EMBL/GenBank/DDBJ databases">
        <title>Tengunoibacter tsumagoiensis gen. nov., sp. nov., Dictyobacter kobayashii sp. nov., D. alpinus sp. nov., and D. joshuensis sp. nov. and description of Dictyobacteraceae fam. nov. within the order Ktedonobacterales isolated from Tengu-no-mugimeshi.</title>
        <authorList>
            <person name="Wang C.M."/>
            <person name="Zheng Y."/>
            <person name="Sakai Y."/>
            <person name="Toyoda A."/>
            <person name="Minakuchi Y."/>
            <person name="Abe K."/>
            <person name="Yokota A."/>
            <person name="Yabe S."/>
        </authorList>
    </citation>
    <scope>NUCLEOTIDE SEQUENCE [LARGE SCALE GENOMIC DNA]</scope>
    <source>
        <strain evidence="10">S-27</strain>
    </source>
</reference>
<gene>
    <name evidence="9" type="ORF">KDAU_51950</name>
</gene>
<feature type="transmembrane region" description="Helical" evidence="7">
    <location>
        <begin position="17"/>
        <end position="36"/>
    </location>
</feature>
<dbReference type="InterPro" id="IPR035906">
    <property type="entry name" value="MetI-like_sf"/>
</dbReference>
<evidence type="ECO:0000256" key="7">
    <source>
        <dbReference type="RuleBase" id="RU363032"/>
    </source>
</evidence>
<dbReference type="CDD" id="cd06261">
    <property type="entry name" value="TM_PBP2"/>
    <property type="match status" value="1"/>
</dbReference>
<comment type="caution">
    <text evidence="9">The sequence shown here is derived from an EMBL/GenBank/DDBJ whole genome shotgun (WGS) entry which is preliminary data.</text>
</comment>
<dbReference type="SUPFAM" id="SSF161098">
    <property type="entry name" value="MetI-like"/>
    <property type="match status" value="1"/>
</dbReference>
<feature type="transmembrane region" description="Helical" evidence="7">
    <location>
        <begin position="48"/>
        <end position="69"/>
    </location>
</feature>
<dbReference type="InterPro" id="IPR000515">
    <property type="entry name" value="MetI-like"/>
</dbReference>
<evidence type="ECO:0000313" key="9">
    <source>
        <dbReference type="EMBL" id="GCE07866.1"/>
    </source>
</evidence>
<keyword evidence="3" id="KW-1003">Cell membrane</keyword>
<dbReference type="PROSITE" id="PS50928">
    <property type="entry name" value="ABC_TM1"/>
    <property type="match status" value="1"/>
</dbReference>
<evidence type="ECO:0000259" key="8">
    <source>
        <dbReference type="PROSITE" id="PS50928"/>
    </source>
</evidence>
<feature type="transmembrane region" description="Helical" evidence="7">
    <location>
        <begin position="206"/>
        <end position="229"/>
    </location>
</feature>
<dbReference type="Gene3D" id="1.10.3720.10">
    <property type="entry name" value="MetI-like"/>
    <property type="match status" value="1"/>
</dbReference>